<organism evidence="1 2">
    <name type="scientific">Metabacillus lacus</name>
    <dbReference type="NCBI Taxonomy" id="1983721"/>
    <lineage>
        <taxon>Bacteria</taxon>
        <taxon>Bacillati</taxon>
        <taxon>Bacillota</taxon>
        <taxon>Bacilli</taxon>
        <taxon>Bacillales</taxon>
        <taxon>Bacillaceae</taxon>
        <taxon>Metabacillus</taxon>
    </lineage>
</organism>
<accession>A0A7X2M1F2</accession>
<dbReference type="AlphaFoldDB" id="A0A7X2M1F2"/>
<proteinExistence type="predicted"/>
<evidence type="ECO:0000313" key="1">
    <source>
        <dbReference type="EMBL" id="MRX74239.1"/>
    </source>
</evidence>
<dbReference type="RefSeq" id="WP_170289459.1">
    <property type="nucleotide sequence ID" value="NZ_WKKI01000071.1"/>
</dbReference>
<evidence type="ECO:0000313" key="2">
    <source>
        <dbReference type="Proteomes" id="UP000448867"/>
    </source>
</evidence>
<protein>
    <submittedName>
        <fullName evidence="1">Uncharacterized protein</fullName>
    </submittedName>
</protein>
<sequence>MDGTVDIWNGIQSRYVQFKEEKSMSSFLHYITMGADDMVVGTVNPKEPYSAEHLLDSFGVFSFLAGGALAGTAARMPMGQVKKGLKVESGGQGSVERNVSVKPVSEQKFDVVEGNKSTQGTVKGENISPSENAKSWQGTFPYVGVDKYRNITLKKGKIIYVGEPYPTGYATTKSAVERINGDSKKLFEGLQVKPYWEDGMNAAEYRSKMVAYEIKENTDVAFGLTKANPQFGDGGLPQMFIPDFNELVKNGVIKKLEVKAFELKNYKMSLDEYYKMIDALEK</sequence>
<name>A0A7X2M1F2_9BACI</name>
<dbReference type="EMBL" id="WKKI01000071">
    <property type="protein sequence ID" value="MRX74239.1"/>
    <property type="molecule type" value="Genomic_DNA"/>
</dbReference>
<comment type="caution">
    <text evidence="1">The sequence shown here is derived from an EMBL/GenBank/DDBJ whole genome shotgun (WGS) entry which is preliminary data.</text>
</comment>
<keyword evidence="2" id="KW-1185">Reference proteome</keyword>
<gene>
    <name evidence="1" type="ORF">GJU40_19130</name>
</gene>
<reference evidence="1 2" key="1">
    <citation type="submission" date="2019-11" db="EMBL/GenBank/DDBJ databases">
        <title>Bacillus lacus genome.</title>
        <authorList>
            <person name="Allen C.J."/>
            <person name="Newman J.D."/>
        </authorList>
    </citation>
    <scope>NUCLEOTIDE SEQUENCE [LARGE SCALE GENOMIC DNA]</scope>
    <source>
        <strain evidence="1 2">KCTC 33946</strain>
    </source>
</reference>
<dbReference type="Proteomes" id="UP000448867">
    <property type="component" value="Unassembled WGS sequence"/>
</dbReference>